<keyword evidence="2" id="KW-1185">Reference proteome</keyword>
<dbReference type="AlphaFoldDB" id="A0AAF0X3V9"/>
<accession>A0AAF0X3V9</accession>
<organism evidence="1 2">
    <name type="scientific">Daucus carota subsp. sativus</name>
    <name type="common">Carrot</name>
    <dbReference type="NCBI Taxonomy" id="79200"/>
    <lineage>
        <taxon>Eukaryota</taxon>
        <taxon>Viridiplantae</taxon>
        <taxon>Streptophyta</taxon>
        <taxon>Embryophyta</taxon>
        <taxon>Tracheophyta</taxon>
        <taxon>Spermatophyta</taxon>
        <taxon>Magnoliopsida</taxon>
        <taxon>eudicotyledons</taxon>
        <taxon>Gunneridae</taxon>
        <taxon>Pentapetalae</taxon>
        <taxon>asterids</taxon>
        <taxon>campanulids</taxon>
        <taxon>Apiales</taxon>
        <taxon>Apiaceae</taxon>
        <taxon>Apioideae</taxon>
        <taxon>Scandiceae</taxon>
        <taxon>Daucinae</taxon>
        <taxon>Daucus</taxon>
        <taxon>Daucus sect. Daucus</taxon>
    </lineage>
</organism>
<protein>
    <submittedName>
        <fullName evidence="1">Uncharacterized protein</fullName>
    </submittedName>
</protein>
<evidence type="ECO:0000313" key="1">
    <source>
        <dbReference type="EMBL" id="WOH01098.1"/>
    </source>
</evidence>
<dbReference type="Proteomes" id="UP000077755">
    <property type="component" value="Chromosome 5"/>
</dbReference>
<proteinExistence type="predicted"/>
<reference evidence="1" key="2">
    <citation type="submission" date="2022-03" db="EMBL/GenBank/DDBJ databases">
        <title>Draft title - Genomic analysis of global carrot germplasm unveils the trajectory of domestication and the origin of high carotenoid orange carrot.</title>
        <authorList>
            <person name="Iorizzo M."/>
            <person name="Ellison S."/>
            <person name="Senalik D."/>
            <person name="Macko-Podgorni A."/>
            <person name="Grzebelus D."/>
            <person name="Bostan H."/>
            <person name="Rolling W."/>
            <person name="Curaba J."/>
            <person name="Simon P."/>
        </authorList>
    </citation>
    <scope>NUCLEOTIDE SEQUENCE</scope>
    <source>
        <tissue evidence="1">Leaf</tissue>
    </source>
</reference>
<gene>
    <name evidence="1" type="ORF">DCAR_0520478</name>
</gene>
<name>A0AAF0X3V9_DAUCS</name>
<reference evidence="1" key="1">
    <citation type="journal article" date="2016" name="Nat. Genet.">
        <title>A high-quality carrot genome assembly provides new insights into carotenoid accumulation and asterid genome evolution.</title>
        <authorList>
            <person name="Iorizzo M."/>
            <person name="Ellison S."/>
            <person name="Senalik D."/>
            <person name="Zeng P."/>
            <person name="Satapoomin P."/>
            <person name="Huang J."/>
            <person name="Bowman M."/>
            <person name="Iovene M."/>
            <person name="Sanseverino W."/>
            <person name="Cavagnaro P."/>
            <person name="Yildiz M."/>
            <person name="Macko-Podgorni A."/>
            <person name="Moranska E."/>
            <person name="Grzebelus E."/>
            <person name="Grzebelus D."/>
            <person name="Ashrafi H."/>
            <person name="Zheng Z."/>
            <person name="Cheng S."/>
            <person name="Spooner D."/>
            <person name="Van Deynze A."/>
            <person name="Simon P."/>
        </authorList>
    </citation>
    <scope>NUCLEOTIDE SEQUENCE</scope>
    <source>
        <tissue evidence="1">Leaf</tissue>
    </source>
</reference>
<sequence length="86" mass="10215">MNFHLKKAGYEKEVTNFSSDLKVRDKFVKIQSQWKFKYMLLLQDVTAVFSYSCVILFQGCAETFWIKASSYLVFYSICYTDFQSFI</sequence>
<evidence type="ECO:0000313" key="2">
    <source>
        <dbReference type="Proteomes" id="UP000077755"/>
    </source>
</evidence>
<dbReference type="EMBL" id="CP093347">
    <property type="protein sequence ID" value="WOH01098.1"/>
    <property type="molecule type" value="Genomic_DNA"/>
</dbReference>